<sequence length="116" mass="12759">MAGNLHRQCLLHGRWSSSFDLLDPASLVPHTVSSTGIGLPPATTGILLPWNRHRPFLCCKICCAHMLPTSPTTGNLLLTGFLPRLQFNPLVLSLKGRSLPFLNDIIELFSEWEGPS</sequence>
<protein>
    <submittedName>
        <fullName evidence="1">Uncharacterized protein</fullName>
    </submittedName>
</protein>
<accession>A0A843V668</accession>
<evidence type="ECO:0000313" key="2">
    <source>
        <dbReference type="Proteomes" id="UP000652761"/>
    </source>
</evidence>
<dbReference type="Proteomes" id="UP000652761">
    <property type="component" value="Unassembled WGS sequence"/>
</dbReference>
<evidence type="ECO:0000313" key="1">
    <source>
        <dbReference type="EMBL" id="MQL91578.1"/>
    </source>
</evidence>
<keyword evidence="2" id="KW-1185">Reference proteome</keyword>
<name>A0A843V668_COLES</name>
<gene>
    <name evidence="1" type="ORF">Taro_024193</name>
</gene>
<dbReference type="AlphaFoldDB" id="A0A843V668"/>
<comment type="caution">
    <text evidence="1">The sequence shown here is derived from an EMBL/GenBank/DDBJ whole genome shotgun (WGS) entry which is preliminary data.</text>
</comment>
<organism evidence="1 2">
    <name type="scientific">Colocasia esculenta</name>
    <name type="common">Wild taro</name>
    <name type="synonym">Arum esculentum</name>
    <dbReference type="NCBI Taxonomy" id="4460"/>
    <lineage>
        <taxon>Eukaryota</taxon>
        <taxon>Viridiplantae</taxon>
        <taxon>Streptophyta</taxon>
        <taxon>Embryophyta</taxon>
        <taxon>Tracheophyta</taxon>
        <taxon>Spermatophyta</taxon>
        <taxon>Magnoliopsida</taxon>
        <taxon>Liliopsida</taxon>
        <taxon>Araceae</taxon>
        <taxon>Aroideae</taxon>
        <taxon>Colocasieae</taxon>
        <taxon>Colocasia</taxon>
    </lineage>
</organism>
<proteinExistence type="predicted"/>
<dbReference type="EMBL" id="NMUH01001357">
    <property type="protein sequence ID" value="MQL91578.1"/>
    <property type="molecule type" value="Genomic_DNA"/>
</dbReference>
<reference evidence="1" key="1">
    <citation type="submission" date="2017-07" db="EMBL/GenBank/DDBJ databases">
        <title>Taro Niue Genome Assembly and Annotation.</title>
        <authorList>
            <person name="Atibalentja N."/>
            <person name="Keating K."/>
            <person name="Fields C.J."/>
        </authorList>
    </citation>
    <scope>NUCLEOTIDE SEQUENCE</scope>
    <source>
        <strain evidence="1">Niue_2</strain>
        <tissue evidence="1">Leaf</tissue>
    </source>
</reference>